<dbReference type="Proteomes" id="UP001233999">
    <property type="component" value="Unassembled WGS sequence"/>
</dbReference>
<name>A0AAD8EKF7_DIPPU</name>
<organism evidence="2 3">
    <name type="scientific">Diploptera punctata</name>
    <name type="common">Pacific beetle cockroach</name>
    <dbReference type="NCBI Taxonomy" id="6984"/>
    <lineage>
        <taxon>Eukaryota</taxon>
        <taxon>Metazoa</taxon>
        <taxon>Ecdysozoa</taxon>
        <taxon>Arthropoda</taxon>
        <taxon>Hexapoda</taxon>
        <taxon>Insecta</taxon>
        <taxon>Pterygota</taxon>
        <taxon>Neoptera</taxon>
        <taxon>Polyneoptera</taxon>
        <taxon>Dictyoptera</taxon>
        <taxon>Blattodea</taxon>
        <taxon>Blaberoidea</taxon>
        <taxon>Blaberidae</taxon>
        <taxon>Diplopterinae</taxon>
        <taxon>Diploptera</taxon>
    </lineage>
</organism>
<proteinExistence type="predicted"/>
<protein>
    <submittedName>
        <fullName evidence="2">Uncharacterized protein</fullName>
    </submittedName>
</protein>
<evidence type="ECO:0000256" key="1">
    <source>
        <dbReference type="SAM" id="SignalP"/>
    </source>
</evidence>
<feature type="non-terminal residue" evidence="2">
    <location>
        <position position="92"/>
    </location>
</feature>
<feature type="signal peptide" evidence="1">
    <location>
        <begin position="1"/>
        <end position="29"/>
    </location>
</feature>
<feature type="non-terminal residue" evidence="2">
    <location>
        <position position="1"/>
    </location>
</feature>
<keyword evidence="3" id="KW-1185">Reference proteome</keyword>
<sequence length="92" mass="10447">WQLLSHPHVSVTEVIFSFCILLTFYQKSAQDLGNLPASYRGNTELYEYSTSKKWCGDVNRDMLGYGNSKICLMCFASTQLTSIIQVNKDAQK</sequence>
<gene>
    <name evidence="2" type="ORF">L9F63_014888</name>
</gene>
<dbReference type="EMBL" id="JASPKZ010003429">
    <property type="protein sequence ID" value="KAJ9593548.1"/>
    <property type="molecule type" value="Genomic_DNA"/>
</dbReference>
<accession>A0AAD8EKF7</accession>
<feature type="chain" id="PRO_5042001945" evidence="1">
    <location>
        <begin position="30"/>
        <end position="92"/>
    </location>
</feature>
<comment type="caution">
    <text evidence="2">The sequence shown here is derived from an EMBL/GenBank/DDBJ whole genome shotgun (WGS) entry which is preliminary data.</text>
</comment>
<reference evidence="2" key="2">
    <citation type="submission" date="2023-05" db="EMBL/GenBank/DDBJ databases">
        <authorList>
            <person name="Fouks B."/>
        </authorList>
    </citation>
    <scope>NUCLEOTIDE SEQUENCE</scope>
    <source>
        <strain evidence="2">Stay&amp;Tobe</strain>
        <tissue evidence="2">Testes</tissue>
    </source>
</reference>
<reference evidence="2" key="1">
    <citation type="journal article" date="2023" name="IScience">
        <title>Live-bearing cockroach genome reveals convergent evolutionary mechanisms linked to viviparity in insects and beyond.</title>
        <authorList>
            <person name="Fouks B."/>
            <person name="Harrison M.C."/>
            <person name="Mikhailova A.A."/>
            <person name="Marchal E."/>
            <person name="English S."/>
            <person name="Carruthers M."/>
            <person name="Jennings E.C."/>
            <person name="Chiamaka E.L."/>
            <person name="Frigard R.A."/>
            <person name="Pippel M."/>
            <person name="Attardo G.M."/>
            <person name="Benoit J.B."/>
            <person name="Bornberg-Bauer E."/>
            <person name="Tobe S.S."/>
        </authorList>
    </citation>
    <scope>NUCLEOTIDE SEQUENCE</scope>
    <source>
        <strain evidence="2">Stay&amp;Tobe</strain>
    </source>
</reference>
<evidence type="ECO:0000313" key="2">
    <source>
        <dbReference type="EMBL" id="KAJ9593548.1"/>
    </source>
</evidence>
<dbReference type="AlphaFoldDB" id="A0AAD8EKF7"/>
<evidence type="ECO:0000313" key="3">
    <source>
        <dbReference type="Proteomes" id="UP001233999"/>
    </source>
</evidence>
<keyword evidence="1" id="KW-0732">Signal</keyword>